<keyword evidence="2" id="KW-0349">Heme</keyword>
<accession>A0A8H5ZN39</accession>
<dbReference type="InterPro" id="IPR002016">
    <property type="entry name" value="Haem_peroxidase"/>
</dbReference>
<keyword evidence="2" id="KW-0408">Iron</keyword>
<comment type="similarity">
    <text evidence="4">Belongs to the peroxidase family.</text>
</comment>
<dbReference type="GO" id="GO:0042744">
    <property type="term" value="P:hydrogen peroxide catabolic process"/>
    <property type="evidence" value="ECO:0007669"/>
    <property type="project" value="TreeGrafter"/>
</dbReference>
<evidence type="ECO:0000313" key="8">
    <source>
        <dbReference type="Proteomes" id="UP000624244"/>
    </source>
</evidence>
<keyword evidence="1 5" id="KW-0575">Peroxidase</keyword>
<dbReference type="GO" id="GO:0020037">
    <property type="term" value="F:heme binding"/>
    <property type="evidence" value="ECO:0007669"/>
    <property type="project" value="UniProtKB-UniRule"/>
</dbReference>
<dbReference type="InterPro" id="IPR044831">
    <property type="entry name" value="Ccp1-like"/>
</dbReference>
<dbReference type="FunFam" id="1.10.520.10:FF:000020">
    <property type="entry name" value="Peroxisomal ascorbate peroxidase"/>
    <property type="match status" value="1"/>
</dbReference>
<dbReference type="GO" id="GO:0000302">
    <property type="term" value="P:response to reactive oxygen species"/>
    <property type="evidence" value="ECO:0007669"/>
    <property type="project" value="TreeGrafter"/>
</dbReference>
<dbReference type="PANTHER" id="PTHR31356:SF53">
    <property type="entry name" value="HEME PEROXIDASE"/>
    <property type="match status" value="1"/>
</dbReference>
<dbReference type="Pfam" id="PF00141">
    <property type="entry name" value="peroxidase"/>
    <property type="match status" value="1"/>
</dbReference>
<keyword evidence="2" id="KW-0479">Metal-binding</keyword>
<gene>
    <name evidence="7" type="ORF">GGP41_000924</name>
</gene>
<name>A0A8H5ZN39_COCSA</name>
<dbReference type="AlphaFoldDB" id="A0A8H5ZN39"/>
<dbReference type="PANTHER" id="PTHR31356">
    <property type="entry name" value="THYLAKOID LUMENAL 29 KDA PROTEIN, CHLOROPLASTIC-RELATED"/>
    <property type="match status" value="1"/>
</dbReference>
<feature type="domain" description="Plant heme peroxidase family profile" evidence="6">
    <location>
        <begin position="135"/>
        <end position="375"/>
    </location>
</feature>
<sequence>MNKSIFQASKDLVRSMRATLRLLTAGSTVPVIPSSAERRRAGANTRYVLEWYSYPEYDVTAPTINTHKPKYIMKSNLAIGLALFAPSSQAYVWPSQYDHIDDLLYTQFGYIRDGTLGDQVKSCDFGAGVPGIQKAAEWVRTAFHDAVTHDASAKTGGLDASIQYELDRPENLGAALNNTLADLAGAYDIRSTAADLLALSLVMSVDRCADMRVPLRLGRKDATEAGIKGVPEAHTGLETTRKRFATASISGVDMITLIACGHSIGGVHSVDHPEIVSGPVSPENKASFDTTKGVLDNQVVVEYLNNSTTNPLVRNANDTLNSDKRIFASDDNETMRKLADPAYFKSQCEGAFTRMLDLVPGDVTLTEPLQPAEIRPYIAKYEINDDDGVDLNVRVRVRITEGTGRDPASLTASIIPITRNGTLGEEINGRMATMGGGTSFGYQKENFQWFEVFQSFNASDVFDSFKIRVNGEIYDNGATGGYPINGDVLYQRAQTCVTFNSNDTTDITIVAAVSKTLLAGGAAPQIRVVKKVPTQGMVIPKLNPVVLPMQRTSQETAGYVYYTVTTNLNQQSSPTTFDILVGDSKVEYISTGTSNTCTNSA</sequence>
<reference evidence="7" key="1">
    <citation type="submission" date="2019-11" db="EMBL/GenBank/DDBJ databases">
        <title>Bipolaris sorokiniana Genome sequencing.</title>
        <authorList>
            <person name="Wang H."/>
        </authorList>
    </citation>
    <scope>NUCLEOTIDE SEQUENCE</scope>
</reference>
<protein>
    <recommendedName>
        <fullName evidence="5">Peroxidase</fullName>
        <ecNumber evidence="5">1.11.1.-</ecNumber>
    </recommendedName>
</protein>
<evidence type="ECO:0000256" key="3">
    <source>
        <dbReference type="ARBA" id="ARBA00023002"/>
    </source>
</evidence>
<organism evidence="7 8">
    <name type="scientific">Cochliobolus sativus</name>
    <name type="common">Common root rot and spot blotch fungus</name>
    <name type="synonym">Bipolaris sorokiniana</name>
    <dbReference type="NCBI Taxonomy" id="45130"/>
    <lineage>
        <taxon>Eukaryota</taxon>
        <taxon>Fungi</taxon>
        <taxon>Dikarya</taxon>
        <taxon>Ascomycota</taxon>
        <taxon>Pezizomycotina</taxon>
        <taxon>Dothideomycetes</taxon>
        <taxon>Pleosporomycetidae</taxon>
        <taxon>Pleosporales</taxon>
        <taxon>Pleosporineae</taxon>
        <taxon>Pleosporaceae</taxon>
        <taxon>Bipolaris</taxon>
    </lineage>
</organism>
<dbReference type="GO" id="GO:0046872">
    <property type="term" value="F:metal ion binding"/>
    <property type="evidence" value="ECO:0007669"/>
    <property type="project" value="UniProtKB-UniRule"/>
</dbReference>
<proteinExistence type="inferred from homology"/>
<dbReference type="GO" id="GO:0004601">
    <property type="term" value="F:peroxidase activity"/>
    <property type="evidence" value="ECO:0007669"/>
    <property type="project" value="UniProtKB-KW"/>
</dbReference>
<dbReference type="PROSITE" id="PS50873">
    <property type="entry name" value="PEROXIDASE_4"/>
    <property type="match status" value="1"/>
</dbReference>
<evidence type="ECO:0000259" key="6">
    <source>
        <dbReference type="PROSITE" id="PS50873"/>
    </source>
</evidence>
<dbReference type="GO" id="GO:0034599">
    <property type="term" value="P:cellular response to oxidative stress"/>
    <property type="evidence" value="ECO:0007669"/>
    <property type="project" value="InterPro"/>
</dbReference>
<keyword evidence="3 5" id="KW-0560">Oxidoreductase</keyword>
<dbReference type="Proteomes" id="UP000624244">
    <property type="component" value="Unassembled WGS sequence"/>
</dbReference>
<dbReference type="InterPro" id="IPR010255">
    <property type="entry name" value="Haem_peroxidase_sf"/>
</dbReference>
<dbReference type="Gene3D" id="1.10.420.10">
    <property type="entry name" value="Peroxidase, domain 2"/>
    <property type="match status" value="1"/>
</dbReference>
<comment type="caution">
    <text evidence="7">The sequence shown here is derived from an EMBL/GenBank/DDBJ whole genome shotgun (WGS) entry which is preliminary data.</text>
</comment>
<evidence type="ECO:0000256" key="4">
    <source>
        <dbReference type="RuleBase" id="RU004241"/>
    </source>
</evidence>
<evidence type="ECO:0000256" key="2">
    <source>
        <dbReference type="ARBA" id="ARBA00022617"/>
    </source>
</evidence>
<dbReference type="SUPFAM" id="SSF48113">
    <property type="entry name" value="Heme-dependent peroxidases"/>
    <property type="match status" value="1"/>
</dbReference>
<dbReference type="EC" id="1.11.1.-" evidence="5"/>
<evidence type="ECO:0000256" key="1">
    <source>
        <dbReference type="ARBA" id="ARBA00022559"/>
    </source>
</evidence>
<dbReference type="Gene3D" id="1.10.520.10">
    <property type="match status" value="1"/>
</dbReference>
<evidence type="ECO:0000256" key="5">
    <source>
        <dbReference type="RuleBase" id="RU363051"/>
    </source>
</evidence>
<dbReference type="EMBL" id="WNKQ01000004">
    <property type="protein sequence ID" value="KAF5852156.1"/>
    <property type="molecule type" value="Genomic_DNA"/>
</dbReference>
<evidence type="ECO:0000313" key="7">
    <source>
        <dbReference type="EMBL" id="KAF5852156.1"/>
    </source>
</evidence>